<dbReference type="Gramene" id="ESR49558">
    <property type="protein sequence ID" value="ESR49558"/>
    <property type="gene ID" value="CICLE_v10034007mg"/>
</dbReference>
<evidence type="ECO:0000256" key="1">
    <source>
        <dbReference type="SAM" id="MobiDB-lite"/>
    </source>
</evidence>
<sequence>MHLAYYNWLFPTAATTDLIRRQNLTQRQGANHHCPWQRVRLFLSATPPPLQKPTQRSAQARQSADATCLDKSSAPYPYWLHVYTTLQRRRDRKRRRLPLGAH</sequence>
<name>V4SP14_CITCL</name>
<feature type="region of interest" description="Disordered" evidence="1">
    <location>
        <begin position="47"/>
        <end position="71"/>
    </location>
</feature>
<dbReference type="AlphaFoldDB" id="V4SP14"/>
<organism evidence="2 3">
    <name type="scientific">Citrus clementina</name>
    <name type="common">Clementine</name>
    <name type="synonym">Citrus deliciosa x Citrus sinensis</name>
    <dbReference type="NCBI Taxonomy" id="85681"/>
    <lineage>
        <taxon>Eukaryota</taxon>
        <taxon>Viridiplantae</taxon>
        <taxon>Streptophyta</taxon>
        <taxon>Embryophyta</taxon>
        <taxon>Tracheophyta</taxon>
        <taxon>Spermatophyta</taxon>
        <taxon>Magnoliopsida</taxon>
        <taxon>eudicotyledons</taxon>
        <taxon>Gunneridae</taxon>
        <taxon>Pentapetalae</taxon>
        <taxon>rosids</taxon>
        <taxon>malvids</taxon>
        <taxon>Sapindales</taxon>
        <taxon>Rutaceae</taxon>
        <taxon>Aurantioideae</taxon>
        <taxon>Citrus</taxon>
    </lineage>
</organism>
<accession>V4SP14</accession>
<keyword evidence="3" id="KW-1185">Reference proteome</keyword>
<feature type="compositionally biased region" description="Low complexity" evidence="1">
    <location>
        <begin position="55"/>
        <end position="64"/>
    </location>
</feature>
<protein>
    <submittedName>
        <fullName evidence="2">Uncharacterized protein</fullName>
    </submittedName>
</protein>
<evidence type="ECO:0000313" key="3">
    <source>
        <dbReference type="Proteomes" id="UP000030687"/>
    </source>
</evidence>
<dbReference type="KEGG" id="cic:CICLE_v10034007mg"/>
<proteinExistence type="predicted"/>
<dbReference type="EMBL" id="KI536726">
    <property type="protein sequence ID" value="ESR49558.1"/>
    <property type="molecule type" value="Genomic_DNA"/>
</dbReference>
<evidence type="ECO:0000313" key="2">
    <source>
        <dbReference type="EMBL" id="ESR49558.1"/>
    </source>
</evidence>
<reference evidence="2 3" key="1">
    <citation type="submission" date="2013-10" db="EMBL/GenBank/DDBJ databases">
        <authorList>
            <consortium name="International Citrus Genome Consortium"/>
            <person name="Jenkins J."/>
            <person name="Schmutz J."/>
            <person name="Prochnik S."/>
            <person name="Rokhsar D."/>
            <person name="Gmitter F."/>
            <person name="Ollitrault P."/>
            <person name="Machado M."/>
            <person name="Talon M."/>
            <person name="Wincker P."/>
            <person name="Jaillon O."/>
            <person name="Morgante M."/>
        </authorList>
    </citation>
    <scope>NUCLEOTIDE SEQUENCE</scope>
    <source>
        <strain evidence="3">cv. Clemenules</strain>
    </source>
</reference>
<dbReference type="Proteomes" id="UP000030687">
    <property type="component" value="Unassembled WGS sequence"/>
</dbReference>
<dbReference type="InParanoid" id="V4SP14"/>
<gene>
    <name evidence="2" type="ORF">CICLE_v10034007mg</name>
</gene>